<dbReference type="RefSeq" id="WP_006893837.1">
    <property type="nucleotide sequence ID" value="NZ_JH109154.1"/>
</dbReference>
<sequence>MRTHNKHVLMCTGPRCSGNNEHDCMDAGGRATQGAVAEAMFQQLGQKIDARPQLKVKRTRSNCFAVCKNGPILVVYPEGVWYSCTDESVLERIVSEHLENDTEVSEHVFHRVGTGDV</sequence>
<evidence type="ECO:0000313" key="2">
    <source>
        <dbReference type="Proteomes" id="UP000004664"/>
    </source>
</evidence>
<dbReference type="CDD" id="cd02980">
    <property type="entry name" value="TRX_Fd_family"/>
    <property type="match status" value="1"/>
</dbReference>
<dbReference type="STRING" id="697282.Mettu_2784"/>
<proteinExistence type="predicted"/>
<name>G3J1S0_METTV</name>
<keyword evidence="2" id="KW-1185">Reference proteome</keyword>
<dbReference type="HOGENOM" id="CLU_126515_0_1_6"/>
<dbReference type="OrthoDB" id="9800597at2"/>
<dbReference type="EMBL" id="JH109154">
    <property type="protein sequence ID" value="EGW19676.1"/>
    <property type="molecule type" value="Genomic_DNA"/>
</dbReference>
<evidence type="ECO:0000313" key="1">
    <source>
        <dbReference type="EMBL" id="EGW19676.1"/>
    </source>
</evidence>
<accession>G3J1S0</accession>
<dbReference type="InterPro" id="IPR036249">
    <property type="entry name" value="Thioredoxin-like_sf"/>
</dbReference>
<protein>
    <submittedName>
        <fullName evidence="1">Ferredoxin protein</fullName>
    </submittedName>
</protein>
<dbReference type="SUPFAM" id="SSF52833">
    <property type="entry name" value="Thioredoxin-like"/>
    <property type="match status" value="1"/>
</dbReference>
<dbReference type="Proteomes" id="UP000004664">
    <property type="component" value="Unassembled WGS sequence"/>
</dbReference>
<dbReference type="AlphaFoldDB" id="G3J1S0"/>
<reference evidence="1 2" key="1">
    <citation type="submission" date="2011-06" db="EMBL/GenBank/DDBJ databases">
        <title>Genomic sequence of Methylobacter tundripaludum SV96.</title>
        <authorList>
            <consortium name="US DOE Joint Genome Institute"/>
            <person name="Lucas S."/>
            <person name="Han J."/>
            <person name="Lapidus A."/>
            <person name="Cheng J.-F."/>
            <person name="Goodwin L."/>
            <person name="Pitluck S."/>
            <person name="Held B."/>
            <person name="Detter J.C."/>
            <person name="Han C."/>
            <person name="Tapia R."/>
            <person name="Land M."/>
            <person name="Hauser L."/>
            <person name="Kyrpides N."/>
            <person name="Ivanova N."/>
            <person name="Ovchinnikova G."/>
            <person name="Pagani I."/>
            <person name="Klotz M.G."/>
            <person name="Dispirito A.A."/>
            <person name="Murrell J.C."/>
            <person name="Dunfield P."/>
            <person name="Kalyuzhnaya M.G."/>
            <person name="Svenning M."/>
            <person name="Trotsenko Y.A."/>
            <person name="Stein L.Y."/>
            <person name="Woyke T."/>
        </authorList>
    </citation>
    <scope>NUCLEOTIDE SEQUENCE [LARGE SCALE GENOMIC DNA]</scope>
    <source>
        <strain evidence="2">ATCC BAA-1195 / DSM 17260 / SV96</strain>
    </source>
</reference>
<dbReference type="eggNOG" id="COG3411">
    <property type="taxonomic scope" value="Bacteria"/>
</dbReference>
<gene>
    <name evidence="1" type="ORF">Mettu_2784</name>
</gene>
<organism evidence="1 2">
    <name type="scientific">Methylobacter tundripaludum (strain ATCC BAA-1195 / DSM 17260 / SV96)</name>
    <dbReference type="NCBI Taxonomy" id="697282"/>
    <lineage>
        <taxon>Bacteria</taxon>
        <taxon>Pseudomonadati</taxon>
        <taxon>Pseudomonadota</taxon>
        <taxon>Gammaproteobacteria</taxon>
        <taxon>Methylococcales</taxon>
        <taxon>Methylococcaceae</taxon>
        <taxon>Methylobacter</taxon>
    </lineage>
</organism>
<dbReference type="Gene3D" id="3.40.30.10">
    <property type="entry name" value="Glutaredoxin"/>
    <property type="match status" value="1"/>
</dbReference>